<keyword evidence="4" id="KW-1185">Reference proteome</keyword>
<feature type="domain" description="Ice-binding protein C-terminal" evidence="2">
    <location>
        <begin position="287"/>
        <end position="307"/>
    </location>
</feature>
<proteinExistence type="predicted"/>
<comment type="caution">
    <text evidence="3">The sequence shown here is derived from an EMBL/GenBank/DDBJ whole genome shotgun (WGS) entry which is preliminary data.</text>
</comment>
<dbReference type="AlphaFoldDB" id="A0A3N1Y1I0"/>
<dbReference type="NCBIfam" id="TIGR02595">
    <property type="entry name" value="PEP_CTERM"/>
    <property type="match status" value="1"/>
</dbReference>
<reference evidence="3 4" key="1">
    <citation type="submission" date="2018-11" db="EMBL/GenBank/DDBJ databases">
        <title>Genomic Encyclopedia of Type Strains, Phase IV (KMG-IV): sequencing the most valuable type-strain genomes for metagenomic binning, comparative biology and taxonomic classification.</title>
        <authorList>
            <person name="Goeker M."/>
        </authorList>
    </citation>
    <scope>NUCLEOTIDE SEQUENCE [LARGE SCALE GENOMIC DNA]</scope>
    <source>
        <strain evidence="3 4">DSM 100275</strain>
    </source>
</reference>
<dbReference type="InterPro" id="IPR013424">
    <property type="entry name" value="Ice-binding_C"/>
</dbReference>
<organism evidence="3 4">
    <name type="scientific">Inmirania thermothiophila</name>
    <dbReference type="NCBI Taxonomy" id="1750597"/>
    <lineage>
        <taxon>Bacteria</taxon>
        <taxon>Pseudomonadati</taxon>
        <taxon>Pseudomonadota</taxon>
        <taxon>Gammaproteobacteria</taxon>
        <taxon>Chromatiales</taxon>
        <taxon>Ectothiorhodospiraceae</taxon>
        <taxon>Inmirania</taxon>
    </lineage>
</organism>
<evidence type="ECO:0000256" key="1">
    <source>
        <dbReference type="SAM" id="SignalP"/>
    </source>
</evidence>
<feature type="chain" id="PRO_5018023352" evidence="1">
    <location>
        <begin position="22"/>
        <end position="311"/>
    </location>
</feature>
<dbReference type="EMBL" id="RJVI01000002">
    <property type="protein sequence ID" value="ROR32686.1"/>
    <property type="molecule type" value="Genomic_DNA"/>
</dbReference>
<keyword evidence="1" id="KW-0732">Signal</keyword>
<accession>A0A3N1Y1I0</accession>
<evidence type="ECO:0000313" key="4">
    <source>
        <dbReference type="Proteomes" id="UP000276634"/>
    </source>
</evidence>
<protein>
    <submittedName>
        <fullName evidence="3">Putative secreted protein with PEP-CTERM sorting signal</fullName>
    </submittedName>
</protein>
<gene>
    <name evidence="3" type="ORF">EDC57_1892</name>
</gene>
<sequence length="311" mass="32175">MMRRVLVLLATGSFFAPYAQANVISLFETRFDTDFAYAGVGGLRGTGSGTIQLTGVSGTVQQAYLYWHGPTDSNDPAHNASLLLNGAPVVGSNIGFSDDNFWSRSNSQAYRADVTGLVAGNGNYSISGLIPNDSNGASLVVFFDDGDNTNNVDIVTFDGNDANFANSFDPLGWNISLSGINYTSGSASLVLGVSDGQSFTDGSFLLNGTTLLSGNVFEGTSVPQTPGSSVTNGGLWDILAVDITAFMTPGPVTLTLTHQGVLDALSAIHVSVVLPAGSAPDQPGPLPEPATLALFGLGLAGLGFGRRRMHV</sequence>
<dbReference type="Proteomes" id="UP000276634">
    <property type="component" value="Unassembled WGS sequence"/>
</dbReference>
<feature type="signal peptide" evidence="1">
    <location>
        <begin position="1"/>
        <end position="21"/>
    </location>
</feature>
<evidence type="ECO:0000313" key="3">
    <source>
        <dbReference type="EMBL" id="ROR32686.1"/>
    </source>
</evidence>
<dbReference type="OrthoDB" id="7060084at2"/>
<name>A0A3N1Y1I0_9GAMM</name>
<dbReference type="Pfam" id="PF07589">
    <property type="entry name" value="PEP-CTERM"/>
    <property type="match status" value="1"/>
</dbReference>
<evidence type="ECO:0000259" key="2">
    <source>
        <dbReference type="Pfam" id="PF07589"/>
    </source>
</evidence>
<dbReference type="RefSeq" id="WP_123401595.1">
    <property type="nucleotide sequence ID" value="NZ_RJVI01000002.1"/>
</dbReference>